<protein>
    <submittedName>
        <fullName evidence="2">Uncharacterized protein</fullName>
    </submittedName>
</protein>
<proteinExistence type="predicted"/>
<dbReference type="KEGG" id="abp:AGABI1DRAFT111129"/>
<dbReference type="InParanoid" id="K5Y3K1"/>
<accession>K5Y3K1</accession>
<organism evidence="2 3">
    <name type="scientific">Agaricus bisporus var. burnettii (strain JB137-S8 / ATCC MYA-4627 / FGSC 10392)</name>
    <name type="common">White button mushroom</name>
    <dbReference type="NCBI Taxonomy" id="597362"/>
    <lineage>
        <taxon>Eukaryota</taxon>
        <taxon>Fungi</taxon>
        <taxon>Dikarya</taxon>
        <taxon>Basidiomycota</taxon>
        <taxon>Agaricomycotina</taxon>
        <taxon>Agaricomycetes</taxon>
        <taxon>Agaricomycetidae</taxon>
        <taxon>Agaricales</taxon>
        <taxon>Agaricineae</taxon>
        <taxon>Agaricaceae</taxon>
        <taxon>Agaricus</taxon>
    </lineage>
</organism>
<dbReference type="AlphaFoldDB" id="K5Y3K1"/>
<dbReference type="EMBL" id="JH971386">
    <property type="protein sequence ID" value="EKM82525.1"/>
    <property type="molecule type" value="Genomic_DNA"/>
</dbReference>
<dbReference type="Proteomes" id="UP000008493">
    <property type="component" value="Unassembled WGS sequence"/>
</dbReference>
<keyword evidence="3" id="KW-1185">Reference proteome</keyword>
<dbReference type="RefSeq" id="XP_007326517.1">
    <property type="nucleotide sequence ID" value="XM_007326455.1"/>
</dbReference>
<name>K5Y3K1_AGABU</name>
<evidence type="ECO:0000313" key="2">
    <source>
        <dbReference type="EMBL" id="EKM82525.1"/>
    </source>
</evidence>
<dbReference type="GeneID" id="18823183"/>
<reference evidence="3" key="1">
    <citation type="journal article" date="2012" name="Proc. Natl. Acad. Sci. U.S.A.">
        <title>Genome sequence of the button mushroom Agaricus bisporus reveals mechanisms governing adaptation to a humic-rich ecological niche.</title>
        <authorList>
            <person name="Morin E."/>
            <person name="Kohler A."/>
            <person name="Baker A.R."/>
            <person name="Foulongne-Oriol M."/>
            <person name="Lombard V."/>
            <person name="Nagy L.G."/>
            <person name="Ohm R.A."/>
            <person name="Patyshakuliyeva A."/>
            <person name="Brun A."/>
            <person name="Aerts A.L."/>
            <person name="Bailey A.M."/>
            <person name="Billette C."/>
            <person name="Coutinho P.M."/>
            <person name="Deakin G."/>
            <person name="Doddapaneni H."/>
            <person name="Floudas D."/>
            <person name="Grimwood J."/>
            <person name="Hilden K."/>
            <person name="Kuees U."/>
            <person name="LaButti K.M."/>
            <person name="Lapidus A."/>
            <person name="Lindquist E.A."/>
            <person name="Lucas S.M."/>
            <person name="Murat C."/>
            <person name="Riley R.W."/>
            <person name="Salamov A.A."/>
            <person name="Schmutz J."/>
            <person name="Subramanian V."/>
            <person name="Woesten H.A.B."/>
            <person name="Xu J."/>
            <person name="Eastwood D.C."/>
            <person name="Foster G.D."/>
            <person name="Sonnenberg A.S."/>
            <person name="Cullen D."/>
            <person name="de Vries R.P."/>
            <person name="Lundell T."/>
            <person name="Hibbett D.S."/>
            <person name="Henrissat B."/>
            <person name="Burton K.S."/>
            <person name="Kerrigan R.W."/>
            <person name="Challen M.P."/>
            <person name="Grigoriev I.V."/>
            <person name="Martin F."/>
        </authorList>
    </citation>
    <scope>NUCLEOTIDE SEQUENCE [LARGE SCALE GENOMIC DNA]</scope>
    <source>
        <strain evidence="3">JB137-S8 / ATCC MYA-4627 / FGSC 10392</strain>
    </source>
</reference>
<dbReference type="HOGENOM" id="CLU_2885253_0_0_1"/>
<evidence type="ECO:0000256" key="1">
    <source>
        <dbReference type="SAM" id="MobiDB-lite"/>
    </source>
</evidence>
<sequence length="63" mass="7256">MVPSLHPFTALAHHERSSAKNPSRKAESQQAKSHRADPQRSRRKREKLNAIALPHLLERLLTR</sequence>
<feature type="region of interest" description="Disordered" evidence="1">
    <location>
        <begin position="1"/>
        <end position="50"/>
    </location>
</feature>
<evidence type="ECO:0000313" key="3">
    <source>
        <dbReference type="Proteomes" id="UP000008493"/>
    </source>
</evidence>
<gene>
    <name evidence="2" type="ORF">AGABI1DRAFT_111129</name>
</gene>